<comment type="caution">
    <text evidence="1">The sequence shown here is derived from an EMBL/GenBank/DDBJ whole genome shotgun (WGS) entry which is preliminary data.</text>
</comment>
<dbReference type="Proteomes" id="UP001303046">
    <property type="component" value="Unassembled WGS sequence"/>
</dbReference>
<dbReference type="EMBL" id="JAVFWL010000006">
    <property type="protein sequence ID" value="KAK6761133.1"/>
    <property type="molecule type" value="Genomic_DNA"/>
</dbReference>
<keyword evidence="2" id="KW-1185">Reference proteome</keyword>
<protein>
    <submittedName>
        <fullName evidence="1">Uncharacterized protein</fullName>
    </submittedName>
</protein>
<evidence type="ECO:0000313" key="1">
    <source>
        <dbReference type="EMBL" id="KAK6761133.1"/>
    </source>
</evidence>
<gene>
    <name evidence="1" type="primary">Necator_chrX.g22429</name>
    <name evidence="1" type="ORF">RB195_022267</name>
</gene>
<name>A0ABR1EFA3_NECAM</name>
<organism evidence="1 2">
    <name type="scientific">Necator americanus</name>
    <name type="common">Human hookworm</name>
    <dbReference type="NCBI Taxonomy" id="51031"/>
    <lineage>
        <taxon>Eukaryota</taxon>
        <taxon>Metazoa</taxon>
        <taxon>Ecdysozoa</taxon>
        <taxon>Nematoda</taxon>
        <taxon>Chromadorea</taxon>
        <taxon>Rhabditida</taxon>
        <taxon>Rhabditina</taxon>
        <taxon>Rhabditomorpha</taxon>
        <taxon>Strongyloidea</taxon>
        <taxon>Ancylostomatidae</taxon>
        <taxon>Bunostominae</taxon>
        <taxon>Necator</taxon>
    </lineage>
</organism>
<reference evidence="1 2" key="1">
    <citation type="submission" date="2023-08" db="EMBL/GenBank/DDBJ databases">
        <title>A Necator americanus chromosomal reference genome.</title>
        <authorList>
            <person name="Ilik V."/>
            <person name="Petrzelkova K.J."/>
            <person name="Pardy F."/>
            <person name="Fuh T."/>
            <person name="Niatou-Singa F.S."/>
            <person name="Gouil Q."/>
            <person name="Baker L."/>
            <person name="Ritchie M.E."/>
            <person name="Jex A.R."/>
            <person name="Gazzola D."/>
            <person name="Li H."/>
            <person name="Toshio Fujiwara R."/>
            <person name="Zhan B."/>
            <person name="Aroian R.V."/>
            <person name="Pafco B."/>
            <person name="Schwarz E.M."/>
        </authorList>
    </citation>
    <scope>NUCLEOTIDE SEQUENCE [LARGE SCALE GENOMIC DNA]</scope>
    <source>
        <strain evidence="1 2">Aroian</strain>
        <tissue evidence="1">Whole animal</tissue>
    </source>
</reference>
<evidence type="ECO:0000313" key="2">
    <source>
        <dbReference type="Proteomes" id="UP001303046"/>
    </source>
</evidence>
<sequence>MRVSARAQTAIRVDEQPIELIDELCYLGCMLKNNGSYEEDIQQICAKATAAFNSLTKCRPPSLTKSSCDSAYPHHNVRIEDLGNTINCGDEEA</sequence>
<accession>A0ABR1EFA3</accession>
<proteinExistence type="predicted"/>